<name>A0ABW9KMQ7_9BACT</name>
<dbReference type="InterPro" id="IPR003594">
    <property type="entry name" value="HATPase_dom"/>
</dbReference>
<dbReference type="PANTHER" id="PTHR43065">
    <property type="entry name" value="SENSOR HISTIDINE KINASE"/>
    <property type="match status" value="1"/>
</dbReference>
<keyword evidence="5" id="KW-0808">Transferase</keyword>
<accession>A0ABW9KMQ7</accession>
<dbReference type="Gene3D" id="3.30.565.10">
    <property type="entry name" value="Histidine kinase-like ATPase, C-terminal domain"/>
    <property type="match status" value="1"/>
</dbReference>
<dbReference type="InterPro" id="IPR036890">
    <property type="entry name" value="HATPase_C_sf"/>
</dbReference>
<dbReference type="EC" id="2.7.13.3" evidence="2"/>
<dbReference type="GO" id="GO:0016301">
    <property type="term" value="F:kinase activity"/>
    <property type="evidence" value="ECO:0007669"/>
    <property type="project" value="UniProtKB-KW"/>
</dbReference>
<dbReference type="SMART" id="SM00387">
    <property type="entry name" value="HATPase_c"/>
    <property type="match status" value="1"/>
</dbReference>
<feature type="domain" description="Histidine kinase" evidence="4">
    <location>
        <begin position="299"/>
        <end position="492"/>
    </location>
</feature>
<reference evidence="5 6" key="1">
    <citation type="submission" date="2024-12" db="EMBL/GenBank/DDBJ databases">
        <authorList>
            <person name="Lee Y."/>
        </authorList>
    </citation>
    <scope>NUCLEOTIDE SEQUENCE [LARGE SCALE GENOMIC DNA]</scope>
    <source>
        <strain evidence="5 6">03SUJ4</strain>
    </source>
</reference>
<dbReference type="SUPFAM" id="SSF55874">
    <property type="entry name" value="ATPase domain of HSP90 chaperone/DNA topoisomerase II/histidine kinase"/>
    <property type="match status" value="1"/>
</dbReference>
<evidence type="ECO:0000259" key="3">
    <source>
        <dbReference type="PROSITE" id="PS50042"/>
    </source>
</evidence>
<keyword evidence="5" id="KW-0418">Kinase</keyword>
<evidence type="ECO:0000313" key="6">
    <source>
        <dbReference type="Proteomes" id="UP001634747"/>
    </source>
</evidence>
<dbReference type="EMBL" id="JBJYXY010000001">
    <property type="protein sequence ID" value="MFN2976623.1"/>
    <property type="molecule type" value="Genomic_DNA"/>
</dbReference>
<dbReference type="InterPro" id="IPR000595">
    <property type="entry name" value="cNMP-bd_dom"/>
</dbReference>
<dbReference type="SUPFAM" id="SSF51206">
    <property type="entry name" value="cAMP-binding domain-like"/>
    <property type="match status" value="1"/>
</dbReference>
<feature type="domain" description="Cyclic nucleotide-binding" evidence="3">
    <location>
        <begin position="38"/>
        <end position="156"/>
    </location>
</feature>
<dbReference type="Gene3D" id="2.60.120.10">
    <property type="entry name" value="Jelly Rolls"/>
    <property type="match status" value="1"/>
</dbReference>
<dbReference type="InterPro" id="IPR036097">
    <property type="entry name" value="HisK_dim/P_sf"/>
</dbReference>
<dbReference type="PRINTS" id="PR00344">
    <property type="entry name" value="BCTRLSENSOR"/>
</dbReference>
<dbReference type="RefSeq" id="WP_263411909.1">
    <property type="nucleotide sequence ID" value="NZ_BAABBH010000001.1"/>
</dbReference>
<keyword evidence="6" id="KW-1185">Reference proteome</keyword>
<comment type="catalytic activity">
    <reaction evidence="1">
        <text>ATP + protein L-histidine = ADP + protein N-phospho-L-histidine.</text>
        <dbReference type="EC" id="2.7.13.3"/>
    </reaction>
</comment>
<comment type="caution">
    <text evidence="5">The sequence shown here is derived from an EMBL/GenBank/DDBJ whole genome shotgun (WGS) entry which is preliminary data.</text>
</comment>
<dbReference type="Pfam" id="PF02518">
    <property type="entry name" value="HATPase_c"/>
    <property type="match status" value="1"/>
</dbReference>
<dbReference type="CDD" id="cd00038">
    <property type="entry name" value="CAP_ED"/>
    <property type="match status" value="1"/>
</dbReference>
<evidence type="ECO:0000259" key="4">
    <source>
        <dbReference type="PROSITE" id="PS50109"/>
    </source>
</evidence>
<evidence type="ECO:0000313" key="5">
    <source>
        <dbReference type="EMBL" id="MFN2976623.1"/>
    </source>
</evidence>
<protein>
    <recommendedName>
        <fullName evidence="2">histidine kinase</fullName>
        <ecNumber evidence="2">2.7.13.3</ecNumber>
    </recommendedName>
</protein>
<dbReference type="InterPro" id="IPR018490">
    <property type="entry name" value="cNMP-bd_dom_sf"/>
</dbReference>
<dbReference type="PROSITE" id="PS50109">
    <property type="entry name" value="HIS_KIN"/>
    <property type="match status" value="1"/>
</dbReference>
<dbReference type="InterPro" id="IPR004358">
    <property type="entry name" value="Sig_transdc_His_kin-like_C"/>
</dbReference>
<evidence type="ECO:0000256" key="2">
    <source>
        <dbReference type="ARBA" id="ARBA00012438"/>
    </source>
</evidence>
<dbReference type="InterPro" id="IPR014710">
    <property type="entry name" value="RmlC-like_jellyroll"/>
</dbReference>
<evidence type="ECO:0000256" key="1">
    <source>
        <dbReference type="ARBA" id="ARBA00000085"/>
    </source>
</evidence>
<gene>
    <name evidence="5" type="ORF">ACK2TP_12685</name>
</gene>
<proteinExistence type="predicted"/>
<dbReference type="InterPro" id="IPR005467">
    <property type="entry name" value="His_kinase_dom"/>
</dbReference>
<dbReference type="SUPFAM" id="SSF47384">
    <property type="entry name" value="Homodimeric domain of signal transducing histidine kinase"/>
    <property type="match status" value="1"/>
</dbReference>
<dbReference type="PROSITE" id="PS50042">
    <property type="entry name" value="CNMP_BINDING_3"/>
    <property type="match status" value="1"/>
</dbReference>
<dbReference type="Proteomes" id="UP001634747">
    <property type="component" value="Unassembled WGS sequence"/>
</dbReference>
<sequence length="496" mass="54694">MGSAELDLAPETVVSDSLPSFTPVDRDEVIARLRHVRGLEEVSDESLGWLADHGEQRVCQDNDLMFSTGEPAHEMFILLDGEIHVRRLPTGPVSYFVGKAGQMTGKLPFSRMKTYGGDGYAVGRVWGLSFDETLFPEMLQAVPVMAQLSVSLLLDRVREVTRIEQQSEKLTALGKLAANLSHELNNPASAARSAANNLWTELRTYGDTKYKLGAMHFSAEAKQKYMQWTQTIRPLLGANDHPLLSDLMLTGDREDAISKWMQDHGVEEPWRFAPALAETQIELHHLDALADALSVEALPIALASFSAGLKAERMTDTIMDATRRIFELITAIKDYSYMDQAPIQEIDVPQALDNTLAMLGSRLGSVEVVREYASDTPVINAYGGELNQVWTALIENALDSMDQCESDPHILRLKTCANGSNLVVEVWDNGPGIDPEIRSRIFEPFFTTKPVGAGLGLGLDAANRIVTKHRGVITVDSKPGETCFQVRLPIEQTGAY</sequence>
<organism evidence="5 6">
    <name type="scientific">Terriglobus aquaticus</name>
    <dbReference type="NCBI Taxonomy" id="940139"/>
    <lineage>
        <taxon>Bacteria</taxon>
        <taxon>Pseudomonadati</taxon>
        <taxon>Acidobacteriota</taxon>
        <taxon>Terriglobia</taxon>
        <taxon>Terriglobales</taxon>
        <taxon>Acidobacteriaceae</taxon>
        <taxon>Terriglobus</taxon>
    </lineage>
</organism>
<dbReference type="PANTHER" id="PTHR43065:SF48">
    <property type="entry name" value="HISTIDINE KINASE"/>
    <property type="match status" value="1"/>
</dbReference>
<dbReference type="Gene3D" id="1.10.287.130">
    <property type="match status" value="1"/>
</dbReference>